<dbReference type="EMBL" id="OX596099">
    <property type="protein sequence ID" value="CAM9657917.1"/>
    <property type="molecule type" value="Genomic_DNA"/>
</dbReference>
<protein>
    <submittedName>
        <fullName evidence="1">Uncharacterized protein</fullName>
    </submittedName>
</protein>
<dbReference type="Proteomes" id="UP001162501">
    <property type="component" value="Chromosome 15"/>
</dbReference>
<organism evidence="1 2">
    <name type="scientific">Rangifer tarandus platyrhynchus</name>
    <name type="common">Svalbard reindeer</name>
    <dbReference type="NCBI Taxonomy" id="3082113"/>
    <lineage>
        <taxon>Eukaryota</taxon>
        <taxon>Metazoa</taxon>
        <taxon>Chordata</taxon>
        <taxon>Craniata</taxon>
        <taxon>Vertebrata</taxon>
        <taxon>Euteleostomi</taxon>
        <taxon>Mammalia</taxon>
        <taxon>Eutheria</taxon>
        <taxon>Laurasiatheria</taxon>
        <taxon>Artiodactyla</taxon>
        <taxon>Ruminantia</taxon>
        <taxon>Pecora</taxon>
        <taxon>Cervidae</taxon>
        <taxon>Odocoileinae</taxon>
        <taxon>Rangifer</taxon>
    </lineage>
</organism>
<proteinExistence type="predicted"/>
<sequence>MHALSRAAISLSGCERTSKPQVPQRCRGVWDAAGSLVACVGDSRGKIQVTWGRGGAVSANISPRLRSASTKAKELCPRKASRKFFTKALFILLMSCQDDLSSRTRNGLIKA</sequence>
<gene>
    <name evidence="1" type="ORF">MRATA1EN22A_LOCUS5600</name>
</gene>
<reference evidence="1" key="2">
    <citation type="submission" date="2025-03" db="EMBL/GenBank/DDBJ databases">
        <authorList>
            <consortium name="ELIXIR-Norway"/>
            <consortium name="Elixir Norway"/>
        </authorList>
    </citation>
    <scope>NUCLEOTIDE SEQUENCE</scope>
</reference>
<accession>A0AC59YFI9</accession>
<name>A0AC59YFI9_RANTA</name>
<evidence type="ECO:0000313" key="2">
    <source>
        <dbReference type="Proteomes" id="UP001162501"/>
    </source>
</evidence>
<reference evidence="1" key="1">
    <citation type="submission" date="2023-05" db="EMBL/GenBank/DDBJ databases">
        <authorList>
            <consortium name="ELIXIR-Norway"/>
        </authorList>
    </citation>
    <scope>NUCLEOTIDE SEQUENCE</scope>
</reference>
<evidence type="ECO:0000313" key="1">
    <source>
        <dbReference type="EMBL" id="CAM9657917.1"/>
    </source>
</evidence>